<gene>
    <name evidence="7" type="ORF">ODALV1_LOCUS18114</name>
</gene>
<evidence type="ECO:0000256" key="2">
    <source>
        <dbReference type="ARBA" id="ARBA00022622"/>
    </source>
</evidence>
<evidence type="ECO:0000313" key="7">
    <source>
        <dbReference type="EMBL" id="CAL8118394.1"/>
    </source>
</evidence>
<organism evidence="7 8">
    <name type="scientific">Orchesella dallaii</name>
    <dbReference type="NCBI Taxonomy" id="48710"/>
    <lineage>
        <taxon>Eukaryota</taxon>
        <taxon>Metazoa</taxon>
        <taxon>Ecdysozoa</taxon>
        <taxon>Arthropoda</taxon>
        <taxon>Hexapoda</taxon>
        <taxon>Collembola</taxon>
        <taxon>Entomobryomorpha</taxon>
        <taxon>Entomobryoidea</taxon>
        <taxon>Orchesellidae</taxon>
        <taxon>Orchesellinae</taxon>
        <taxon>Orchesella</taxon>
    </lineage>
</organism>
<dbReference type="InterPro" id="IPR050975">
    <property type="entry name" value="Sleep_regulator"/>
</dbReference>
<accession>A0ABP1R5N8</accession>
<keyword evidence="5" id="KW-0449">Lipoprotein</keyword>
<keyword evidence="3 6" id="KW-0732">Signal</keyword>
<comment type="subcellular location">
    <subcellularLocation>
        <location evidence="1">Membrane</location>
        <topology evidence="1">Lipid-anchor</topology>
        <topology evidence="1">GPI-anchor</topology>
    </subcellularLocation>
</comment>
<name>A0ABP1R5N8_9HEXA</name>
<keyword evidence="2" id="KW-0336">GPI-anchor</keyword>
<dbReference type="InterPro" id="IPR031424">
    <property type="entry name" value="QVR-like"/>
</dbReference>
<evidence type="ECO:0000256" key="3">
    <source>
        <dbReference type="ARBA" id="ARBA00022729"/>
    </source>
</evidence>
<reference evidence="7 8" key="1">
    <citation type="submission" date="2024-08" db="EMBL/GenBank/DDBJ databases">
        <authorList>
            <person name="Cucini C."/>
            <person name="Frati F."/>
        </authorList>
    </citation>
    <scope>NUCLEOTIDE SEQUENCE [LARGE SCALE GENOMIC DNA]</scope>
</reference>
<proteinExistence type="predicted"/>
<dbReference type="EMBL" id="CAXLJM020000057">
    <property type="protein sequence ID" value="CAL8118394.1"/>
    <property type="molecule type" value="Genomic_DNA"/>
</dbReference>
<evidence type="ECO:0000256" key="4">
    <source>
        <dbReference type="ARBA" id="ARBA00023180"/>
    </source>
</evidence>
<dbReference type="Proteomes" id="UP001642540">
    <property type="component" value="Unassembled WGS sequence"/>
</dbReference>
<keyword evidence="2" id="KW-0472">Membrane</keyword>
<dbReference type="PANTHER" id="PTHR33562">
    <property type="entry name" value="ATILLA, ISOFORM B-RELATED-RELATED"/>
    <property type="match status" value="1"/>
</dbReference>
<keyword evidence="4" id="KW-0325">Glycoprotein</keyword>
<keyword evidence="8" id="KW-1185">Reference proteome</keyword>
<protein>
    <recommendedName>
        <fullName evidence="9">Protein sleepless</fullName>
    </recommendedName>
</protein>
<dbReference type="Pfam" id="PF17064">
    <property type="entry name" value="QVR"/>
    <property type="match status" value="1"/>
</dbReference>
<evidence type="ECO:0008006" key="9">
    <source>
        <dbReference type="Google" id="ProtNLM"/>
    </source>
</evidence>
<feature type="chain" id="PRO_5047004046" description="Protein sleepless" evidence="6">
    <location>
        <begin position="25"/>
        <end position="152"/>
    </location>
</feature>
<comment type="caution">
    <text evidence="7">The sequence shown here is derived from an EMBL/GenBank/DDBJ whole genome shotgun (WGS) entry which is preliminary data.</text>
</comment>
<evidence type="ECO:0000313" key="8">
    <source>
        <dbReference type="Proteomes" id="UP001642540"/>
    </source>
</evidence>
<evidence type="ECO:0000256" key="6">
    <source>
        <dbReference type="SAM" id="SignalP"/>
    </source>
</evidence>
<evidence type="ECO:0000256" key="5">
    <source>
        <dbReference type="ARBA" id="ARBA00023288"/>
    </source>
</evidence>
<sequence length="152" mass="16611">MKTSQMLIALGAILAICVIPSVLSLKCYICNSVTSPTGCGHGSDADEKHIKECSEQAAEDGQNNVEYTLCRKIVTWIDFNVNNNTATERIVRKCGYIESKYDTDCYYRGGFGGRQRVCSCKTDGCNSGFTFRANHILMGAGALMVLIFGTKL</sequence>
<dbReference type="PANTHER" id="PTHR33562:SF14">
    <property type="entry name" value="PROTEIN QUIVER"/>
    <property type="match status" value="1"/>
</dbReference>
<feature type="signal peptide" evidence="6">
    <location>
        <begin position="1"/>
        <end position="24"/>
    </location>
</feature>
<evidence type="ECO:0000256" key="1">
    <source>
        <dbReference type="ARBA" id="ARBA00004589"/>
    </source>
</evidence>